<comment type="caution">
    <text evidence="2">The sequence shown here is derived from an EMBL/GenBank/DDBJ whole genome shotgun (WGS) entry which is preliminary data.</text>
</comment>
<dbReference type="AlphaFoldDB" id="A0A9J5Z578"/>
<sequence length="70" mass="8044">MDQVGPHSQNGPFSRSNDPRSSPWNFCDPKFPPHFFQNFTWTSVKTLAMEPVVHHVQNGSFSRLNDPQCK</sequence>
<accession>A0A9J5Z578</accession>
<feature type="region of interest" description="Disordered" evidence="1">
    <location>
        <begin position="1"/>
        <end position="25"/>
    </location>
</feature>
<dbReference type="EMBL" id="JACXVP010000004">
    <property type="protein sequence ID" value="KAG5608033.1"/>
    <property type="molecule type" value="Genomic_DNA"/>
</dbReference>
<reference evidence="2 3" key="1">
    <citation type="submission" date="2020-09" db="EMBL/GenBank/DDBJ databases">
        <title>De no assembly of potato wild relative species, Solanum commersonii.</title>
        <authorList>
            <person name="Cho K."/>
        </authorList>
    </citation>
    <scope>NUCLEOTIDE SEQUENCE [LARGE SCALE GENOMIC DNA]</scope>
    <source>
        <strain evidence="2">LZ3.2</strain>
        <tissue evidence="2">Leaf</tissue>
    </source>
</reference>
<name>A0A9J5Z578_SOLCO</name>
<evidence type="ECO:0000256" key="1">
    <source>
        <dbReference type="SAM" id="MobiDB-lite"/>
    </source>
</evidence>
<evidence type="ECO:0000313" key="3">
    <source>
        <dbReference type="Proteomes" id="UP000824120"/>
    </source>
</evidence>
<dbReference type="Proteomes" id="UP000824120">
    <property type="component" value="Chromosome 4"/>
</dbReference>
<gene>
    <name evidence="2" type="ORF">H5410_019314</name>
</gene>
<protein>
    <submittedName>
        <fullName evidence="2">Uncharacterized protein</fullName>
    </submittedName>
</protein>
<evidence type="ECO:0000313" key="2">
    <source>
        <dbReference type="EMBL" id="KAG5608033.1"/>
    </source>
</evidence>
<organism evidence="2 3">
    <name type="scientific">Solanum commersonii</name>
    <name type="common">Commerson's wild potato</name>
    <name type="synonym">Commerson's nightshade</name>
    <dbReference type="NCBI Taxonomy" id="4109"/>
    <lineage>
        <taxon>Eukaryota</taxon>
        <taxon>Viridiplantae</taxon>
        <taxon>Streptophyta</taxon>
        <taxon>Embryophyta</taxon>
        <taxon>Tracheophyta</taxon>
        <taxon>Spermatophyta</taxon>
        <taxon>Magnoliopsida</taxon>
        <taxon>eudicotyledons</taxon>
        <taxon>Gunneridae</taxon>
        <taxon>Pentapetalae</taxon>
        <taxon>asterids</taxon>
        <taxon>lamiids</taxon>
        <taxon>Solanales</taxon>
        <taxon>Solanaceae</taxon>
        <taxon>Solanoideae</taxon>
        <taxon>Solaneae</taxon>
        <taxon>Solanum</taxon>
    </lineage>
</organism>
<proteinExistence type="predicted"/>
<feature type="compositionally biased region" description="Polar residues" evidence="1">
    <location>
        <begin position="1"/>
        <end position="24"/>
    </location>
</feature>
<keyword evidence="3" id="KW-1185">Reference proteome</keyword>